<dbReference type="Proteomes" id="UP000324222">
    <property type="component" value="Unassembled WGS sequence"/>
</dbReference>
<organism evidence="2 3">
    <name type="scientific">Portunus trituberculatus</name>
    <name type="common">Swimming crab</name>
    <name type="synonym">Neptunus trituberculatus</name>
    <dbReference type="NCBI Taxonomy" id="210409"/>
    <lineage>
        <taxon>Eukaryota</taxon>
        <taxon>Metazoa</taxon>
        <taxon>Ecdysozoa</taxon>
        <taxon>Arthropoda</taxon>
        <taxon>Crustacea</taxon>
        <taxon>Multicrustacea</taxon>
        <taxon>Malacostraca</taxon>
        <taxon>Eumalacostraca</taxon>
        <taxon>Eucarida</taxon>
        <taxon>Decapoda</taxon>
        <taxon>Pleocyemata</taxon>
        <taxon>Brachyura</taxon>
        <taxon>Eubrachyura</taxon>
        <taxon>Portunoidea</taxon>
        <taxon>Portunidae</taxon>
        <taxon>Portuninae</taxon>
        <taxon>Portunus</taxon>
    </lineage>
</organism>
<dbReference type="AlphaFoldDB" id="A0A5B7EPC2"/>
<accession>A0A5B7EPC2</accession>
<name>A0A5B7EPC2_PORTR</name>
<gene>
    <name evidence="2" type="ORF">E2C01_028185</name>
</gene>
<feature type="region of interest" description="Disordered" evidence="1">
    <location>
        <begin position="125"/>
        <end position="152"/>
    </location>
</feature>
<comment type="caution">
    <text evidence="2">The sequence shown here is derived from an EMBL/GenBank/DDBJ whole genome shotgun (WGS) entry which is preliminary data.</text>
</comment>
<keyword evidence="3" id="KW-1185">Reference proteome</keyword>
<evidence type="ECO:0000313" key="3">
    <source>
        <dbReference type="Proteomes" id="UP000324222"/>
    </source>
</evidence>
<protein>
    <submittedName>
        <fullName evidence="2">Uncharacterized protein</fullName>
    </submittedName>
</protein>
<reference evidence="2 3" key="1">
    <citation type="submission" date="2019-05" db="EMBL/GenBank/DDBJ databases">
        <title>Another draft genome of Portunus trituberculatus and its Hox gene families provides insights of decapod evolution.</title>
        <authorList>
            <person name="Jeong J.-H."/>
            <person name="Song I."/>
            <person name="Kim S."/>
            <person name="Choi T."/>
            <person name="Kim D."/>
            <person name="Ryu S."/>
            <person name="Kim W."/>
        </authorList>
    </citation>
    <scope>NUCLEOTIDE SEQUENCE [LARGE SCALE GENOMIC DNA]</scope>
    <source>
        <tissue evidence="2">Muscle</tissue>
    </source>
</reference>
<feature type="region of interest" description="Disordered" evidence="1">
    <location>
        <begin position="198"/>
        <end position="226"/>
    </location>
</feature>
<proteinExistence type="predicted"/>
<dbReference type="EMBL" id="VSRR010003130">
    <property type="protein sequence ID" value="MPC34783.1"/>
    <property type="molecule type" value="Genomic_DNA"/>
</dbReference>
<evidence type="ECO:0000313" key="2">
    <source>
        <dbReference type="EMBL" id="MPC34783.1"/>
    </source>
</evidence>
<evidence type="ECO:0000256" key="1">
    <source>
        <dbReference type="SAM" id="MobiDB-lite"/>
    </source>
</evidence>
<sequence length="226" mass="24308">MAMQEAVINSSSPVSTCRCILRRAPYVQLAGGRAPQLSVSGRRGWVFRDGGPGVGGGVSVERCRQERMGWVGMKKMGGWVSVEGMKKMGGWVGVEGMKKMGGWVGGWVFGLVWVSVQEQTWPLLGPATPRHATPRHATPRHSLTTSAPSRYGASPDAEVPLVLCLCECLPTLDIQHVTTDGFVGRESLRPLQEALCSSLGNRRPEPPRNPPATSHQPPALKVHLAG</sequence>